<keyword evidence="1" id="KW-0175">Coiled coil</keyword>
<dbReference type="EnsemblMetazoa" id="Aqu2.1.09288_001">
    <property type="protein sequence ID" value="Aqu2.1.09288_001"/>
    <property type="gene ID" value="Aqu2.1.09288"/>
</dbReference>
<name>A0A1X7T4W7_AMPQE</name>
<protein>
    <submittedName>
        <fullName evidence="2">Uncharacterized protein</fullName>
    </submittedName>
</protein>
<sequence>MSYGLSEDLLGTVFDQTENDKPLSWSLRGILDRDLYQDLYPFLKKWPHTRTSTKSSTGKFYSIIDINQLSQCVCYSIVMHGFEPNASLLSLVKECMEFNQTLISDLEEIKKQRDEAKRELNNAQLTLREALDELKVTVKCKTAA</sequence>
<dbReference type="AlphaFoldDB" id="A0A1X7T4W7"/>
<feature type="coiled-coil region" evidence="1">
    <location>
        <begin position="99"/>
        <end position="137"/>
    </location>
</feature>
<dbReference type="InParanoid" id="A0A1X7T4W7"/>
<evidence type="ECO:0000313" key="2">
    <source>
        <dbReference type="EnsemblMetazoa" id="Aqu2.1.09288_001"/>
    </source>
</evidence>
<reference evidence="2" key="1">
    <citation type="submission" date="2017-05" db="UniProtKB">
        <authorList>
            <consortium name="EnsemblMetazoa"/>
        </authorList>
    </citation>
    <scope>IDENTIFICATION</scope>
</reference>
<proteinExistence type="predicted"/>
<accession>A0A1X7T4W7</accession>
<evidence type="ECO:0000256" key="1">
    <source>
        <dbReference type="SAM" id="Coils"/>
    </source>
</evidence>
<organism evidence="2">
    <name type="scientific">Amphimedon queenslandica</name>
    <name type="common">Sponge</name>
    <dbReference type="NCBI Taxonomy" id="400682"/>
    <lineage>
        <taxon>Eukaryota</taxon>
        <taxon>Metazoa</taxon>
        <taxon>Porifera</taxon>
        <taxon>Demospongiae</taxon>
        <taxon>Heteroscleromorpha</taxon>
        <taxon>Haplosclerida</taxon>
        <taxon>Niphatidae</taxon>
        <taxon>Amphimedon</taxon>
    </lineage>
</organism>